<proteinExistence type="predicted"/>
<reference evidence="1" key="1">
    <citation type="submission" date="2021-01" db="EMBL/GenBank/DDBJ databases">
        <authorList>
            <person name="Corre E."/>
            <person name="Pelletier E."/>
            <person name="Niang G."/>
            <person name="Scheremetjew M."/>
            <person name="Finn R."/>
            <person name="Kale V."/>
            <person name="Holt S."/>
            <person name="Cochrane G."/>
            <person name="Meng A."/>
            <person name="Brown T."/>
            <person name="Cohen L."/>
        </authorList>
    </citation>
    <scope>NUCLEOTIDE SEQUENCE</scope>
    <source>
        <strain evidence="1">CCMP3105</strain>
    </source>
</reference>
<accession>A0A7S4Q2Z2</accession>
<organism evidence="1">
    <name type="scientific">Alexandrium monilatum</name>
    <dbReference type="NCBI Taxonomy" id="311494"/>
    <lineage>
        <taxon>Eukaryota</taxon>
        <taxon>Sar</taxon>
        <taxon>Alveolata</taxon>
        <taxon>Dinophyceae</taxon>
        <taxon>Gonyaulacales</taxon>
        <taxon>Pyrocystaceae</taxon>
        <taxon>Alexandrium</taxon>
    </lineage>
</organism>
<gene>
    <name evidence="1" type="ORF">AMON00008_LOCUS10466</name>
</gene>
<protein>
    <submittedName>
        <fullName evidence="1">Uncharacterized protein</fullName>
    </submittedName>
</protein>
<dbReference type="AlphaFoldDB" id="A0A7S4Q2Z2"/>
<name>A0A7S4Q2Z2_9DINO</name>
<sequence>MAQDSPQKDFKGSTVGCSCHHLVTMAAAFGVTKTVGDVMQQQKPAGVAQAAWLPEAALGGDSAKPRIPHCRSAILELSPRSAVPPADAPGNRTLLKSRTAMLHSPKAIRSRTAMLVVEPEPMPTNSWPAELSLSEIGTLFSRRFKSIF</sequence>
<dbReference type="EMBL" id="HBNR01015906">
    <property type="protein sequence ID" value="CAE4570847.1"/>
    <property type="molecule type" value="Transcribed_RNA"/>
</dbReference>
<evidence type="ECO:0000313" key="1">
    <source>
        <dbReference type="EMBL" id="CAE4570847.1"/>
    </source>
</evidence>